<dbReference type="Gene3D" id="3.40.50.2000">
    <property type="entry name" value="Glycogen Phosphorylase B"/>
    <property type="match status" value="3"/>
</dbReference>
<evidence type="ECO:0000313" key="4">
    <source>
        <dbReference type="Proteomes" id="UP001596528"/>
    </source>
</evidence>
<dbReference type="InterPro" id="IPR001296">
    <property type="entry name" value="Glyco_trans_1"/>
</dbReference>
<dbReference type="PANTHER" id="PTHR12526">
    <property type="entry name" value="GLYCOSYLTRANSFERASE"/>
    <property type="match status" value="1"/>
</dbReference>
<dbReference type="Proteomes" id="UP001596528">
    <property type="component" value="Unassembled WGS sequence"/>
</dbReference>
<proteinExistence type="predicted"/>
<dbReference type="Pfam" id="PF13439">
    <property type="entry name" value="Glyco_transf_4"/>
    <property type="match status" value="1"/>
</dbReference>
<dbReference type="CDD" id="cd03801">
    <property type="entry name" value="GT4_PimA-like"/>
    <property type="match status" value="1"/>
</dbReference>
<dbReference type="PANTHER" id="PTHR12526:SF630">
    <property type="entry name" value="GLYCOSYLTRANSFERASE"/>
    <property type="match status" value="1"/>
</dbReference>
<evidence type="ECO:0000313" key="3">
    <source>
        <dbReference type="EMBL" id="MFC7749162.1"/>
    </source>
</evidence>
<dbReference type="Pfam" id="PF00534">
    <property type="entry name" value="Glycos_transf_1"/>
    <property type="match status" value="1"/>
</dbReference>
<sequence>MSDRKKILLVSPTAGYSGVDVCFEQLVLGIDKNIFEPIVVIPQNSYIHKNLVNNNIKVIEYPLIWWFPPSFNISYIHEIIRGLKERTEFLEQLIIREKVSLVLSNTSVFLDAAAAAYNTNVPHIFHVHASFVDNIYTQMPKNIKNLVYKWLGNLSSYIVTPSIALKKFLCEFIESEKIQVIYNGVDSSKFVRPTSLKQTEQKLITCIGHFNDNKNQLMIIKSLEKIKGRLANTKVKLIGPFETQYIRKVKEQIQQSKLTDIVEVEGFRDDIPEILQKSYLYINSSKTETFPVSVIEAQATGVPVIATNTEGAREIVRDYESGFIVHNEDEMAEKICFLLENEDLRNEMSIRAHQNFKDNFELSKYHEKFNSLFLKVISTNTKIKKSSGATGLKDIIELITHPLFVRERKKRILVITPNYEIVSYTLLIRIPFNKLVSDGLIDYQVVVPLEAKDINLKEFDIIINLRCFDEITIEILKKSKTYQIPFIFITDDNYFELSFSNHNNIVSAVHKATSNDALEHVVSNSSAVVVFSDELVEKMKTYNSVVYKFPTYQILKRDKYKQSKKKNAIVIGYMGSLLKNIDFTYLEGAIIRILNEYKHRVTFEFIGFIPEALKFRPGVKHFNFINDYKKFQDFFESRDWDIALAPLADTAFNRSKTNNKFREYSSLGIPGIYSNIVTYNGDVTNEVNGILVNNNEEEWYQAIKRMIDNPELRNYIGANARKYVEEHLSIDNYLSSMMQLLDKYPKFQGDTVKYIQRQAEIIEEQAKLIQFYQSYSRSHEMISATQDVNNIINSQIEVQIDDNSSMLLGSKRRKKTYRIKDVSENFLSGIKLCIGTHQQQLNGIITITIAFKENKKSPLRTVRLNASLIRDTQWHVVTFEPIENTKGRVLIVSVEFNIQNKKMPIIYETKNKQLYGYLIFSNQFK</sequence>
<organism evidence="3 4">
    <name type="scientific">Paenibacillus thermoaerophilus</name>
    <dbReference type="NCBI Taxonomy" id="1215385"/>
    <lineage>
        <taxon>Bacteria</taxon>
        <taxon>Bacillati</taxon>
        <taxon>Bacillota</taxon>
        <taxon>Bacilli</taxon>
        <taxon>Bacillales</taxon>
        <taxon>Paenibacillaceae</taxon>
        <taxon>Paenibacillus</taxon>
    </lineage>
</organism>
<evidence type="ECO:0000259" key="1">
    <source>
        <dbReference type="Pfam" id="PF00534"/>
    </source>
</evidence>
<comment type="caution">
    <text evidence="3">The sequence shown here is derived from an EMBL/GenBank/DDBJ whole genome shotgun (WGS) entry which is preliminary data.</text>
</comment>
<keyword evidence="4" id="KW-1185">Reference proteome</keyword>
<feature type="domain" description="Glycosyltransferase subfamily 4-like N-terminal" evidence="2">
    <location>
        <begin position="17"/>
        <end position="188"/>
    </location>
</feature>
<protein>
    <submittedName>
        <fullName evidence="3">Glycosyltransferase family 4 protein</fullName>
    </submittedName>
</protein>
<reference evidence="4" key="1">
    <citation type="journal article" date="2019" name="Int. J. Syst. Evol. Microbiol.">
        <title>The Global Catalogue of Microorganisms (GCM) 10K type strain sequencing project: providing services to taxonomists for standard genome sequencing and annotation.</title>
        <authorList>
            <consortium name="The Broad Institute Genomics Platform"/>
            <consortium name="The Broad Institute Genome Sequencing Center for Infectious Disease"/>
            <person name="Wu L."/>
            <person name="Ma J."/>
        </authorList>
    </citation>
    <scope>NUCLEOTIDE SEQUENCE [LARGE SCALE GENOMIC DNA]</scope>
    <source>
        <strain evidence="4">JCM 18657</strain>
    </source>
</reference>
<evidence type="ECO:0000259" key="2">
    <source>
        <dbReference type="Pfam" id="PF13439"/>
    </source>
</evidence>
<dbReference type="EMBL" id="JBHTGQ010000010">
    <property type="protein sequence ID" value="MFC7749162.1"/>
    <property type="molecule type" value="Genomic_DNA"/>
</dbReference>
<feature type="domain" description="Glycosyl transferase family 1" evidence="1">
    <location>
        <begin position="192"/>
        <end position="353"/>
    </location>
</feature>
<dbReference type="InterPro" id="IPR028098">
    <property type="entry name" value="Glyco_trans_4-like_N"/>
</dbReference>
<accession>A0ABW2V3K1</accession>
<name>A0ABW2V3K1_9BACL</name>
<dbReference type="SUPFAM" id="SSF53756">
    <property type="entry name" value="UDP-Glycosyltransferase/glycogen phosphorylase"/>
    <property type="match status" value="2"/>
</dbReference>
<dbReference type="RefSeq" id="WP_138788924.1">
    <property type="nucleotide sequence ID" value="NZ_JBHTGQ010000010.1"/>
</dbReference>
<gene>
    <name evidence="3" type="ORF">ACFQWB_04275</name>
</gene>